<reference evidence="1 2" key="1">
    <citation type="submission" date="2016-09" db="EMBL/GenBank/DDBJ databases">
        <title>Metabolic pathway, cell adaptation mechanisms and a novel monoxygenase revealed through proteogenomic-transcription analysis of a Sphingomonas haloaromaticamans strain degrading the fungicide ortho-phenylphenol.</title>
        <authorList>
            <person name="Perruchon C."/>
            <person name="Papadopoulou E.S."/>
            <person name="Rousidou C."/>
            <person name="Vasileiadis S."/>
            <person name="Tanou G."/>
            <person name="Amoutzias G."/>
            <person name="Molassiotis A."/>
            <person name="Karpouzas D.G."/>
        </authorList>
    </citation>
    <scope>NUCLEOTIDE SEQUENCE [LARGE SCALE GENOMIC DNA]</scope>
    <source>
        <strain evidence="1 2">P3</strain>
    </source>
</reference>
<dbReference type="EMBL" id="MIPT01000001">
    <property type="protein sequence ID" value="OHT18609.1"/>
    <property type="molecule type" value="Genomic_DNA"/>
</dbReference>
<organism evidence="1 2">
    <name type="scientific">Edaphosphingomonas haloaromaticamans</name>
    <dbReference type="NCBI Taxonomy" id="653954"/>
    <lineage>
        <taxon>Bacteria</taxon>
        <taxon>Pseudomonadati</taxon>
        <taxon>Pseudomonadota</taxon>
        <taxon>Alphaproteobacteria</taxon>
        <taxon>Sphingomonadales</taxon>
        <taxon>Rhizorhabdaceae</taxon>
        <taxon>Edaphosphingomonas</taxon>
    </lineage>
</organism>
<accession>A0A1S1H8R5</accession>
<dbReference type="Proteomes" id="UP000179467">
    <property type="component" value="Unassembled WGS sequence"/>
</dbReference>
<dbReference type="AlphaFoldDB" id="A0A1S1H8R5"/>
<dbReference type="RefSeq" id="WP_015459254.1">
    <property type="nucleotide sequence ID" value="NZ_MIPT01000001.1"/>
</dbReference>
<evidence type="ECO:0000313" key="2">
    <source>
        <dbReference type="Proteomes" id="UP000179467"/>
    </source>
</evidence>
<dbReference type="OrthoDB" id="5145750at2"/>
<evidence type="ECO:0000313" key="1">
    <source>
        <dbReference type="EMBL" id="OHT18609.1"/>
    </source>
</evidence>
<proteinExistence type="predicted"/>
<keyword evidence="2" id="KW-1185">Reference proteome</keyword>
<name>A0A1S1H8R5_9SPHN</name>
<protein>
    <submittedName>
        <fullName evidence="1">Uncharacterized protein</fullName>
    </submittedName>
</protein>
<comment type="caution">
    <text evidence="1">The sequence shown here is derived from an EMBL/GenBank/DDBJ whole genome shotgun (WGS) entry which is preliminary data.</text>
</comment>
<gene>
    <name evidence="1" type="ORF">BHE75_00583</name>
</gene>
<sequence>MANADGQWDCVTKTPMGEQKSVFTIVTNGDTFTGSNDGPTGKVDVIDGKIENGVLTWKMKLKMPPMTMDATATVDGDTLNGSVKVGPLGTMTMIGQRRA</sequence>